<dbReference type="KEGG" id="psw:LK03_13410"/>
<protein>
    <submittedName>
        <fullName evidence="1">Uncharacterized protein</fullName>
    </submittedName>
</protein>
<sequence>MKFRARRGSMHLGMRVERSVAMLAALTANLHRDPQKTPQPYSWTDFALHENEEGPISLADAMATWT</sequence>
<dbReference type="STRING" id="157783.LK03_13410"/>
<organism evidence="1 2">
    <name type="scientific">Pseudomonas cremoricolorata</name>
    <dbReference type="NCBI Taxonomy" id="157783"/>
    <lineage>
        <taxon>Bacteria</taxon>
        <taxon>Pseudomonadati</taxon>
        <taxon>Pseudomonadota</taxon>
        <taxon>Gammaproteobacteria</taxon>
        <taxon>Pseudomonadales</taxon>
        <taxon>Pseudomonadaceae</taxon>
        <taxon>Pseudomonas</taxon>
    </lineage>
</organism>
<proteinExistence type="predicted"/>
<name>A0A089WLR6_9PSED</name>
<dbReference type="AlphaFoldDB" id="A0A089WLR6"/>
<keyword evidence="2" id="KW-1185">Reference proteome</keyword>
<accession>A0A089WLR6</accession>
<dbReference type="EMBL" id="CP009455">
    <property type="protein sequence ID" value="AIR90230.1"/>
    <property type="molecule type" value="Genomic_DNA"/>
</dbReference>
<evidence type="ECO:0000313" key="1">
    <source>
        <dbReference type="EMBL" id="AIR90230.1"/>
    </source>
</evidence>
<evidence type="ECO:0000313" key="2">
    <source>
        <dbReference type="Proteomes" id="UP000029493"/>
    </source>
</evidence>
<gene>
    <name evidence="1" type="ORF">LK03_13410</name>
</gene>
<dbReference type="Proteomes" id="UP000029493">
    <property type="component" value="Chromosome"/>
</dbReference>
<reference evidence="1 2" key="1">
    <citation type="submission" date="2014-09" db="EMBL/GenBank/DDBJ databases">
        <authorList>
            <person name="Chan K.-G."/>
        </authorList>
    </citation>
    <scope>NUCLEOTIDE SEQUENCE [LARGE SCALE GENOMIC DNA]</scope>
    <source>
        <strain evidence="1 2">ND07</strain>
    </source>
</reference>